<evidence type="ECO:0000256" key="6">
    <source>
        <dbReference type="ARBA" id="ARBA00022989"/>
    </source>
</evidence>
<gene>
    <name evidence="9" type="ORF">METZ01_LOCUS315435</name>
</gene>
<evidence type="ECO:0000256" key="7">
    <source>
        <dbReference type="ARBA" id="ARBA00023136"/>
    </source>
</evidence>
<organism evidence="9">
    <name type="scientific">marine metagenome</name>
    <dbReference type="NCBI Taxonomy" id="408172"/>
    <lineage>
        <taxon>unclassified sequences</taxon>
        <taxon>metagenomes</taxon>
        <taxon>ecological metagenomes</taxon>
    </lineage>
</organism>
<feature type="transmembrane region" description="Helical" evidence="8">
    <location>
        <begin position="6"/>
        <end position="39"/>
    </location>
</feature>
<sequence>MPILAIAFAFGFTLMVLVYTIGPISGCHINPAVTIAMLIAKKISVKDAVPYMVAQVIGGILASVVLRALLTGIQTYSVGQHGLGANGIALGDLMTPGSMLGFEIVLTALFLYVIFNATSSKATPGAAGLAIGGFLFVAHLIGVPLGDSSLNPARSIGPALLQGGAAVSELWIFVVGPIVGAVIGALLYKLTADE</sequence>
<comment type="subcellular location">
    <subcellularLocation>
        <location evidence="1">Cell membrane</location>
        <topology evidence="1">Multi-pass membrane protein</topology>
    </subcellularLocation>
</comment>
<dbReference type="PRINTS" id="PR00783">
    <property type="entry name" value="MINTRINSICP"/>
</dbReference>
<reference evidence="9" key="1">
    <citation type="submission" date="2018-05" db="EMBL/GenBank/DDBJ databases">
        <authorList>
            <person name="Lanie J.A."/>
            <person name="Ng W.-L."/>
            <person name="Kazmierczak K.M."/>
            <person name="Andrzejewski T.M."/>
            <person name="Davidsen T.M."/>
            <person name="Wayne K.J."/>
            <person name="Tettelin H."/>
            <person name="Glass J.I."/>
            <person name="Rusch D."/>
            <person name="Podicherti R."/>
            <person name="Tsui H.-C.T."/>
            <person name="Winkler M.E."/>
        </authorList>
    </citation>
    <scope>NUCLEOTIDE SEQUENCE</scope>
</reference>
<dbReference type="PANTHER" id="PTHR19139:SF199">
    <property type="entry name" value="MIP17260P"/>
    <property type="match status" value="1"/>
</dbReference>
<keyword evidence="7 8" id="KW-0472">Membrane</keyword>
<feature type="transmembrane region" description="Helical" evidence="8">
    <location>
        <begin position="93"/>
        <end position="115"/>
    </location>
</feature>
<protein>
    <recommendedName>
        <fullName evidence="10">Aquaporin</fullName>
    </recommendedName>
</protein>
<dbReference type="InterPro" id="IPR022357">
    <property type="entry name" value="MIP_CS"/>
</dbReference>
<evidence type="ECO:0000256" key="1">
    <source>
        <dbReference type="ARBA" id="ARBA00004651"/>
    </source>
</evidence>
<keyword evidence="4" id="KW-1003">Cell membrane</keyword>
<dbReference type="PANTHER" id="PTHR19139">
    <property type="entry name" value="AQUAPORIN TRANSPORTER"/>
    <property type="match status" value="1"/>
</dbReference>
<accession>A0A382NSP4</accession>
<dbReference type="Gene3D" id="1.20.1080.10">
    <property type="entry name" value="Glycerol uptake facilitator protein"/>
    <property type="match status" value="1"/>
</dbReference>
<dbReference type="InterPro" id="IPR000425">
    <property type="entry name" value="MIP"/>
</dbReference>
<dbReference type="Pfam" id="PF00230">
    <property type="entry name" value="MIP"/>
    <property type="match status" value="1"/>
</dbReference>
<evidence type="ECO:0000256" key="3">
    <source>
        <dbReference type="ARBA" id="ARBA00022448"/>
    </source>
</evidence>
<dbReference type="AlphaFoldDB" id="A0A382NSP4"/>
<dbReference type="GO" id="GO:0015250">
    <property type="term" value="F:water channel activity"/>
    <property type="evidence" value="ECO:0007669"/>
    <property type="project" value="TreeGrafter"/>
</dbReference>
<keyword evidence="5 8" id="KW-0812">Transmembrane</keyword>
<evidence type="ECO:0008006" key="10">
    <source>
        <dbReference type="Google" id="ProtNLM"/>
    </source>
</evidence>
<feature type="transmembrane region" description="Helical" evidence="8">
    <location>
        <begin position="127"/>
        <end position="145"/>
    </location>
</feature>
<dbReference type="SUPFAM" id="SSF81338">
    <property type="entry name" value="Aquaporin-like"/>
    <property type="match status" value="1"/>
</dbReference>
<evidence type="ECO:0000256" key="5">
    <source>
        <dbReference type="ARBA" id="ARBA00022692"/>
    </source>
</evidence>
<dbReference type="EMBL" id="UINC01101627">
    <property type="protein sequence ID" value="SVC62581.1"/>
    <property type="molecule type" value="Genomic_DNA"/>
</dbReference>
<keyword evidence="3" id="KW-0813">Transport</keyword>
<comment type="similarity">
    <text evidence="2">Belongs to the MIP/aquaporin (TC 1.A.8) family.</text>
</comment>
<feature type="transmembrane region" description="Helical" evidence="8">
    <location>
        <begin position="51"/>
        <end position="73"/>
    </location>
</feature>
<keyword evidence="6 8" id="KW-1133">Transmembrane helix</keyword>
<evidence type="ECO:0000256" key="2">
    <source>
        <dbReference type="ARBA" id="ARBA00006175"/>
    </source>
</evidence>
<dbReference type="InterPro" id="IPR023271">
    <property type="entry name" value="Aquaporin-like"/>
</dbReference>
<dbReference type="GO" id="GO:0005886">
    <property type="term" value="C:plasma membrane"/>
    <property type="evidence" value="ECO:0007669"/>
    <property type="project" value="UniProtKB-SubCell"/>
</dbReference>
<evidence type="ECO:0000256" key="4">
    <source>
        <dbReference type="ARBA" id="ARBA00022475"/>
    </source>
</evidence>
<evidence type="ECO:0000313" key="9">
    <source>
        <dbReference type="EMBL" id="SVC62581.1"/>
    </source>
</evidence>
<evidence type="ECO:0000256" key="8">
    <source>
        <dbReference type="SAM" id="Phobius"/>
    </source>
</evidence>
<dbReference type="InterPro" id="IPR034294">
    <property type="entry name" value="Aquaporin_transptr"/>
</dbReference>
<dbReference type="PROSITE" id="PS00221">
    <property type="entry name" value="MIP"/>
    <property type="match status" value="1"/>
</dbReference>
<proteinExistence type="inferred from homology"/>
<feature type="transmembrane region" description="Helical" evidence="8">
    <location>
        <begin position="170"/>
        <end position="188"/>
    </location>
</feature>
<name>A0A382NSP4_9ZZZZ</name>